<accession>A0A1E8FA68</accession>
<dbReference type="RefSeq" id="WP_070178337.1">
    <property type="nucleotide sequence ID" value="NZ_BMJR01000005.1"/>
</dbReference>
<reference evidence="2 3" key="1">
    <citation type="submission" date="2016-09" db="EMBL/GenBank/DDBJ databases">
        <title>Alteromonas lipolytica, a new species isolated from sea water.</title>
        <authorList>
            <person name="Wu Y.-H."/>
            <person name="Cheng H."/>
            <person name="Xu X.-W."/>
        </authorList>
    </citation>
    <scope>NUCLEOTIDE SEQUENCE [LARGE SCALE GENOMIC DNA]</scope>
    <source>
        <strain evidence="2 3">JW12</strain>
    </source>
</reference>
<organism evidence="2 3">
    <name type="scientific">Alteromonas lipolytica</name>
    <dbReference type="NCBI Taxonomy" id="1856405"/>
    <lineage>
        <taxon>Bacteria</taxon>
        <taxon>Pseudomonadati</taxon>
        <taxon>Pseudomonadota</taxon>
        <taxon>Gammaproteobacteria</taxon>
        <taxon>Alteromonadales</taxon>
        <taxon>Alteromonadaceae</taxon>
        <taxon>Alteromonas/Salinimonas group</taxon>
        <taxon>Alteromonas</taxon>
    </lineage>
</organism>
<feature type="signal peptide" evidence="1">
    <location>
        <begin position="1"/>
        <end position="20"/>
    </location>
</feature>
<gene>
    <name evidence="2" type="ORF">BFC17_06600</name>
</gene>
<sequence length="299" mass="32747">MKNKTVFSLLLSLFSIPGLADESSFSFSHTLSLQSVNSEESFDGAVTFDSYTFGGLELVGDEPLITETKQTLNTDYYNAVLDLNFAYERFYTSLSYSTEIGEVESTSSTYTPADDNTNLKQLPSDYDEWGITVGYMLVDDVSVFVGWKDKSLDNSDSWWDYSGLTAGAGYTYHLENASINFSLAYAAFDMDMSTSRSVTSGSSNGANYSDFIISNFPATGTAKGFSYSVKYTSALTANILFHASVKGQLYKADLVGPVAASFTLNDPFYGDMPVAFSGELRGESEESLILLMLGFSVYY</sequence>
<evidence type="ECO:0000256" key="1">
    <source>
        <dbReference type="SAM" id="SignalP"/>
    </source>
</evidence>
<dbReference type="Proteomes" id="UP000176037">
    <property type="component" value="Unassembled WGS sequence"/>
</dbReference>
<proteinExistence type="predicted"/>
<name>A0A1E8FA68_9ALTE</name>
<comment type="caution">
    <text evidence="2">The sequence shown here is derived from an EMBL/GenBank/DDBJ whole genome shotgun (WGS) entry which is preliminary data.</text>
</comment>
<dbReference type="STRING" id="1856405.BFC17_06600"/>
<feature type="chain" id="PRO_5009214125" evidence="1">
    <location>
        <begin position="21"/>
        <end position="299"/>
    </location>
</feature>
<evidence type="ECO:0000313" key="2">
    <source>
        <dbReference type="EMBL" id="OFI32809.1"/>
    </source>
</evidence>
<keyword evidence="1" id="KW-0732">Signal</keyword>
<dbReference type="AlphaFoldDB" id="A0A1E8FA68"/>
<protein>
    <submittedName>
        <fullName evidence="2">Uncharacterized protein</fullName>
    </submittedName>
</protein>
<keyword evidence="3" id="KW-1185">Reference proteome</keyword>
<evidence type="ECO:0000313" key="3">
    <source>
        <dbReference type="Proteomes" id="UP000176037"/>
    </source>
</evidence>
<dbReference type="EMBL" id="MJIC01000016">
    <property type="protein sequence ID" value="OFI32809.1"/>
    <property type="molecule type" value="Genomic_DNA"/>
</dbReference>